<dbReference type="RefSeq" id="WP_256603865.1">
    <property type="nucleotide sequence ID" value="NZ_JANIBJ010000039.1"/>
</dbReference>
<gene>
    <name evidence="1" type="ORF">NP590_17115</name>
</gene>
<proteinExistence type="predicted"/>
<sequence>MGYFNDQKDRPAGEFYHRETKARFEFRPTADTWAAQHGLEWEIAMSDGSVRFARLLQTVAYIAVDVNDDRAGSPVLERWPIVKTWCR</sequence>
<evidence type="ECO:0000313" key="1">
    <source>
        <dbReference type="EMBL" id="MCQ8105833.1"/>
    </source>
</evidence>
<organism evidence="1 2">
    <name type="scientific">Methylomonas subterranea</name>
    <dbReference type="NCBI Taxonomy" id="2952225"/>
    <lineage>
        <taxon>Bacteria</taxon>
        <taxon>Pseudomonadati</taxon>
        <taxon>Pseudomonadota</taxon>
        <taxon>Gammaproteobacteria</taxon>
        <taxon>Methylococcales</taxon>
        <taxon>Methylococcaceae</taxon>
        <taxon>Methylomonas</taxon>
    </lineage>
</organism>
<accession>A0ABT1TK50</accession>
<reference evidence="1 2" key="1">
    <citation type="submission" date="2022-07" db="EMBL/GenBank/DDBJ databases">
        <title>Methylomonas rivi sp. nov., Methylomonas rosea sp. nov., Methylomonas aureus sp. nov. and Methylomonas subterranea sp. nov., four novel methanotrophs isolated from a freshwater creek and the deep terrestrial subsurface.</title>
        <authorList>
            <person name="Abin C."/>
            <person name="Sankaranarayanan K."/>
            <person name="Garner C."/>
            <person name="Sindelar R."/>
            <person name="Kotary K."/>
            <person name="Garner R."/>
            <person name="Barclay S."/>
            <person name="Lawson P."/>
            <person name="Krumholz L."/>
        </authorList>
    </citation>
    <scope>NUCLEOTIDE SEQUENCE [LARGE SCALE GENOMIC DNA]</scope>
    <source>
        <strain evidence="1 2">SURF-2</strain>
    </source>
</reference>
<keyword evidence="2" id="KW-1185">Reference proteome</keyword>
<dbReference type="EMBL" id="JANIBJ010000039">
    <property type="protein sequence ID" value="MCQ8105833.1"/>
    <property type="molecule type" value="Genomic_DNA"/>
</dbReference>
<dbReference type="Proteomes" id="UP001524499">
    <property type="component" value="Unassembled WGS sequence"/>
</dbReference>
<comment type="caution">
    <text evidence="1">The sequence shown here is derived from an EMBL/GenBank/DDBJ whole genome shotgun (WGS) entry which is preliminary data.</text>
</comment>
<evidence type="ECO:0000313" key="2">
    <source>
        <dbReference type="Proteomes" id="UP001524499"/>
    </source>
</evidence>
<name>A0ABT1TK50_9GAMM</name>
<protein>
    <submittedName>
        <fullName evidence="1">Uncharacterized protein</fullName>
    </submittedName>
</protein>